<evidence type="ECO:0000259" key="1">
    <source>
        <dbReference type="Pfam" id="PF03372"/>
    </source>
</evidence>
<evidence type="ECO:0000313" key="3">
    <source>
        <dbReference type="Proteomes" id="UP000291106"/>
    </source>
</evidence>
<organism evidence="2 3">
    <name type="scientific">Shewanella maritima</name>
    <dbReference type="NCBI Taxonomy" id="2520507"/>
    <lineage>
        <taxon>Bacteria</taxon>
        <taxon>Pseudomonadati</taxon>
        <taxon>Pseudomonadota</taxon>
        <taxon>Gammaproteobacteria</taxon>
        <taxon>Alteromonadales</taxon>
        <taxon>Shewanellaceae</taxon>
        <taxon>Shewanella</taxon>
    </lineage>
</organism>
<dbReference type="Pfam" id="PF03372">
    <property type="entry name" value="Exo_endo_phos"/>
    <property type="match status" value="1"/>
</dbReference>
<protein>
    <submittedName>
        <fullName evidence="2">Endonuclease/exonuclease/phosphatase family protein</fullName>
    </submittedName>
</protein>
<dbReference type="NCBIfam" id="NF003841">
    <property type="entry name" value="PRK05421.1-3"/>
    <property type="match status" value="1"/>
</dbReference>
<dbReference type="Gene3D" id="3.60.10.10">
    <property type="entry name" value="Endonuclease/exonuclease/phosphatase"/>
    <property type="match status" value="1"/>
</dbReference>
<evidence type="ECO:0000313" key="2">
    <source>
        <dbReference type="EMBL" id="QBF84620.1"/>
    </source>
</evidence>
<keyword evidence="3" id="KW-1185">Reference proteome</keyword>
<dbReference type="NCBIfam" id="NF003842">
    <property type="entry name" value="PRK05421.1-4"/>
    <property type="match status" value="1"/>
</dbReference>
<accession>A0A411PM47</accession>
<feature type="domain" description="Endonuclease/exonuclease/phosphatase" evidence="1">
    <location>
        <begin position="69"/>
        <end position="273"/>
    </location>
</feature>
<dbReference type="AlphaFoldDB" id="A0A411PM47"/>
<keyword evidence="2" id="KW-0540">Nuclease</keyword>
<dbReference type="Proteomes" id="UP000291106">
    <property type="component" value="Chromosome"/>
</dbReference>
<dbReference type="OrthoDB" id="9793162at2"/>
<dbReference type="InterPro" id="IPR036691">
    <property type="entry name" value="Endo/exonu/phosph_ase_sf"/>
</dbReference>
<dbReference type="RefSeq" id="WP_130602911.1">
    <property type="nucleotide sequence ID" value="NZ_CP036200.1"/>
</dbReference>
<dbReference type="InterPro" id="IPR005135">
    <property type="entry name" value="Endo/exonuclease/phosphatase"/>
</dbReference>
<sequence>MKKRRIIKGFAIITALFVALAVLYFSLIKYLNGEPQIMLNKQQAQFIEQCGEQHSQQYLDSNGVLNLAVWNIFKQKRSHWQQELSKLVQSHQLILLQEAKLNNGLHDFVNSIEQHALMAKAFKLFNTPVGVMNLSQSRATQACVYTEVEPYIRFAKSSLVAEYPLSNGQSLLVVNLHGINFDFKLHRFDKQINLVFTQLEHHQGPVIFAGDFNTWSLDRLSIIQQLAKRHHLVEVSYDVDVRTRIFGLPLDHIYYRGMNLIQSKSVNSSASDHTPITAKFKIER</sequence>
<keyword evidence="2" id="KW-0269">Exonuclease</keyword>
<keyword evidence="2" id="KW-0255">Endonuclease</keyword>
<dbReference type="EMBL" id="CP036200">
    <property type="protein sequence ID" value="QBF84620.1"/>
    <property type="molecule type" value="Genomic_DNA"/>
</dbReference>
<dbReference type="SUPFAM" id="SSF56219">
    <property type="entry name" value="DNase I-like"/>
    <property type="match status" value="1"/>
</dbReference>
<dbReference type="KEGG" id="smai:EXU30_19545"/>
<gene>
    <name evidence="2" type="ORF">EXU30_19545</name>
</gene>
<reference evidence="2 3" key="1">
    <citation type="submission" date="2019-02" db="EMBL/GenBank/DDBJ databases">
        <title>Shewanella sp. D4-2 isolated from Dokdo Island.</title>
        <authorList>
            <person name="Baek K."/>
        </authorList>
    </citation>
    <scope>NUCLEOTIDE SEQUENCE [LARGE SCALE GENOMIC DNA]</scope>
    <source>
        <strain evidence="2 3">D4-2</strain>
    </source>
</reference>
<dbReference type="GO" id="GO:0004527">
    <property type="term" value="F:exonuclease activity"/>
    <property type="evidence" value="ECO:0007669"/>
    <property type="project" value="UniProtKB-KW"/>
</dbReference>
<dbReference type="NCBIfam" id="NF003840">
    <property type="entry name" value="PRK05421.1-2"/>
    <property type="match status" value="1"/>
</dbReference>
<proteinExistence type="predicted"/>
<dbReference type="GO" id="GO:0004519">
    <property type="term" value="F:endonuclease activity"/>
    <property type="evidence" value="ECO:0007669"/>
    <property type="project" value="UniProtKB-KW"/>
</dbReference>
<keyword evidence="2" id="KW-0378">Hydrolase</keyword>
<name>A0A411PM47_9GAMM</name>